<comment type="caution">
    <text evidence="4">The sequence shown here is derived from an EMBL/GenBank/DDBJ whole genome shotgun (WGS) entry which is preliminary data.</text>
</comment>
<dbReference type="RefSeq" id="WP_344122721.1">
    <property type="nucleotide sequence ID" value="NZ_BAAAOA010000028.1"/>
</dbReference>
<evidence type="ECO:0000313" key="5">
    <source>
        <dbReference type="Proteomes" id="UP001501204"/>
    </source>
</evidence>
<keyword evidence="1" id="KW-0812">Transmembrane</keyword>
<organism evidence="4 5">
    <name type="scientific">Kocuria aegyptia</name>
    <dbReference type="NCBI Taxonomy" id="330943"/>
    <lineage>
        <taxon>Bacteria</taxon>
        <taxon>Bacillati</taxon>
        <taxon>Actinomycetota</taxon>
        <taxon>Actinomycetes</taxon>
        <taxon>Micrococcales</taxon>
        <taxon>Micrococcaceae</taxon>
        <taxon>Kocuria</taxon>
    </lineage>
</organism>
<keyword evidence="1" id="KW-1133">Transmembrane helix</keyword>
<keyword evidence="5" id="KW-1185">Reference proteome</keyword>
<evidence type="ECO:0000259" key="3">
    <source>
        <dbReference type="Pfam" id="PF05901"/>
    </source>
</evidence>
<dbReference type="Pfam" id="PF05901">
    <property type="entry name" value="Excalibur"/>
    <property type="match status" value="1"/>
</dbReference>
<proteinExistence type="predicted"/>
<name>A0ABN2KRH0_9MICC</name>
<dbReference type="InterPro" id="IPR008613">
    <property type="entry name" value="Excalibur_Ca-bd_domain"/>
</dbReference>
<dbReference type="Proteomes" id="UP001501204">
    <property type="component" value="Unassembled WGS sequence"/>
</dbReference>
<dbReference type="EMBL" id="BAAAOA010000028">
    <property type="protein sequence ID" value="GAA1763976.1"/>
    <property type="molecule type" value="Genomic_DNA"/>
</dbReference>
<feature type="signal peptide" evidence="2">
    <location>
        <begin position="1"/>
        <end position="26"/>
    </location>
</feature>
<sequence length="178" mass="17242">MKNSAAGVATAAAIGFAALTAAPAAAAPGDPMVFTDCATANQYGVYNIPVGSVSYSSSLVDDDGDGIVCESAEWTYDPTRIPVENESGGYTHTIIDWVPGAGPGPDAQPGQVPGVDTQPGGMPAADPYTQVGEVPVGGADTGAAVDAGSGGLAAAGAVLALAVAGAAVAVRRRVAGRA</sequence>
<feature type="domain" description="Excalibur calcium-binding" evidence="3">
    <location>
        <begin position="34"/>
        <end position="70"/>
    </location>
</feature>
<feature type="transmembrane region" description="Helical" evidence="1">
    <location>
        <begin position="151"/>
        <end position="170"/>
    </location>
</feature>
<evidence type="ECO:0000256" key="1">
    <source>
        <dbReference type="SAM" id="Phobius"/>
    </source>
</evidence>
<protein>
    <recommendedName>
        <fullName evidence="3">Excalibur calcium-binding domain-containing protein</fullName>
    </recommendedName>
</protein>
<evidence type="ECO:0000256" key="2">
    <source>
        <dbReference type="SAM" id="SignalP"/>
    </source>
</evidence>
<keyword evidence="1" id="KW-0472">Membrane</keyword>
<accession>A0ABN2KRH0</accession>
<evidence type="ECO:0000313" key="4">
    <source>
        <dbReference type="EMBL" id="GAA1763976.1"/>
    </source>
</evidence>
<keyword evidence="2" id="KW-0732">Signal</keyword>
<feature type="chain" id="PRO_5046137753" description="Excalibur calcium-binding domain-containing protein" evidence="2">
    <location>
        <begin position="27"/>
        <end position="178"/>
    </location>
</feature>
<reference evidence="4 5" key="1">
    <citation type="journal article" date="2019" name="Int. J. Syst. Evol. Microbiol.">
        <title>The Global Catalogue of Microorganisms (GCM) 10K type strain sequencing project: providing services to taxonomists for standard genome sequencing and annotation.</title>
        <authorList>
            <consortium name="The Broad Institute Genomics Platform"/>
            <consortium name="The Broad Institute Genome Sequencing Center for Infectious Disease"/>
            <person name="Wu L."/>
            <person name="Ma J."/>
        </authorList>
    </citation>
    <scope>NUCLEOTIDE SEQUENCE [LARGE SCALE GENOMIC DNA]</scope>
    <source>
        <strain evidence="4 5">JCM 14735</strain>
    </source>
</reference>
<gene>
    <name evidence="4" type="ORF">GCM10009767_23450</name>
</gene>